<reference evidence="5 7" key="3">
    <citation type="submission" date="2019-07" db="EMBL/GenBank/DDBJ databases">
        <authorList>
            <person name="Jastrzebski P J."/>
            <person name="Paukszto L."/>
            <person name="Jastrzebski P J."/>
        </authorList>
    </citation>
    <scope>NUCLEOTIDE SEQUENCE [LARGE SCALE GENOMIC DNA]</scope>
    <source>
        <strain evidence="5 7">WMS-il1</strain>
    </source>
</reference>
<dbReference type="CDD" id="cd00173">
    <property type="entry name" value="SH2"/>
    <property type="match status" value="1"/>
</dbReference>
<dbReference type="AlphaFoldDB" id="A0A0R3SH94"/>
<evidence type="ECO:0000313" key="5">
    <source>
        <dbReference type="EMBL" id="VUZ44146.1"/>
    </source>
</evidence>
<evidence type="ECO:0000256" key="2">
    <source>
        <dbReference type="SAM" id="MobiDB-lite"/>
    </source>
</evidence>
<evidence type="ECO:0000259" key="3">
    <source>
        <dbReference type="PROSITE" id="PS50001"/>
    </source>
</evidence>
<dbReference type="SMART" id="SM00252">
    <property type="entry name" value="SH2"/>
    <property type="match status" value="1"/>
</dbReference>
<dbReference type="InterPro" id="IPR000980">
    <property type="entry name" value="SH2"/>
</dbReference>
<dbReference type="WBParaSite" id="HDID_0000430901-mRNA-1">
    <property type="protein sequence ID" value="HDID_0000430901-mRNA-1"/>
    <property type="gene ID" value="HDID_0000430901"/>
</dbReference>
<protein>
    <submittedName>
        <fullName evidence="8">SH2 domain-containing protein</fullName>
    </submittedName>
</protein>
<gene>
    <name evidence="4" type="ORF">HDID_LOCUS4307</name>
    <name evidence="5" type="ORF">WMSIL1_LOCUS4472</name>
</gene>
<dbReference type="PANTHER" id="PTHR14388:SF5">
    <property type="entry name" value="SH2 DOMAIN-CONTAINING PROTEIN 4A"/>
    <property type="match status" value="1"/>
</dbReference>
<dbReference type="EMBL" id="UYSG01001600">
    <property type="protein sequence ID" value="VDL47156.1"/>
    <property type="molecule type" value="Genomic_DNA"/>
</dbReference>
<evidence type="ECO:0000313" key="4">
    <source>
        <dbReference type="EMBL" id="VDL47156.1"/>
    </source>
</evidence>
<reference evidence="8" key="1">
    <citation type="submission" date="2017-02" db="UniProtKB">
        <authorList>
            <consortium name="WormBaseParasite"/>
        </authorList>
    </citation>
    <scope>IDENTIFICATION</scope>
</reference>
<name>A0A0R3SH94_HYMDI</name>
<dbReference type="InterPro" id="IPR036860">
    <property type="entry name" value="SH2_dom_sf"/>
</dbReference>
<dbReference type="GO" id="GO:0005737">
    <property type="term" value="C:cytoplasm"/>
    <property type="evidence" value="ECO:0007669"/>
    <property type="project" value="TreeGrafter"/>
</dbReference>
<dbReference type="Proteomes" id="UP000321570">
    <property type="component" value="Unassembled WGS sequence"/>
</dbReference>
<proteinExistence type="predicted"/>
<dbReference type="PROSITE" id="PS50001">
    <property type="entry name" value="SH2"/>
    <property type="match status" value="1"/>
</dbReference>
<dbReference type="Proteomes" id="UP000274504">
    <property type="component" value="Unassembled WGS sequence"/>
</dbReference>
<sequence>MLAQILKDMYIEPELLQELSDEQKQVLFVSMRREQVRRYNEWIQSSPAPDTTTHKKVKNRKDQHVSFDVDADGEIVVDVIPTYFESPQSSPETPREPPTPVVKSQSPPAQPAMQKPIRKLNALSTQPVVRTPINDANHSRLSCDMKARISQFEELDKQAAPLNWKEVKLRAQQQEEKRRKVVVTARRSLHLDVHVGGGESAPSARLKNSSKSSSTISNTMVRDQAKLNHSSRKPSITDIVQATMDSSSSKSNSTFKFQRTGVTSASTLLEASLFARIPEHEDSDSGSVEGPPQSDYRYGTLNRLQSTFGADAIIEWFREFEAPYLLEHTFKEAGGVLKIPQWFHGPLKRRSVEMLLAGREGNSFLLRISDSFLGYIISHLSKEGNFSHVFLHIVKPIKNTSDDGCYNRQSQDESRLYHLQGQRNLFPSLVLLVEYYKYHSILDEEEDLFLSHPVGQNLVNDIAGKLSSADYAAFLFHQNDENVSTTF</sequence>
<dbReference type="Pfam" id="PF00017">
    <property type="entry name" value="SH2"/>
    <property type="match status" value="1"/>
</dbReference>
<dbReference type="STRING" id="6216.A0A0R3SH94"/>
<evidence type="ECO:0000313" key="8">
    <source>
        <dbReference type="WBParaSite" id="HDID_0000430901-mRNA-1"/>
    </source>
</evidence>
<feature type="region of interest" description="Disordered" evidence="2">
    <location>
        <begin position="43"/>
        <end position="63"/>
    </location>
</feature>
<dbReference type="OrthoDB" id="10003345at2759"/>
<feature type="domain" description="SH2" evidence="3">
    <location>
        <begin position="342"/>
        <end position="454"/>
    </location>
</feature>
<feature type="compositionally biased region" description="Low complexity" evidence="2">
    <location>
        <begin position="207"/>
        <end position="219"/>
    </location>
</feature>
<dbReference type="EMBL" id="CABIJS010000123">
    <property type="protein sequence ID" value="VUZ44146.1"/>
    <property type="molecule type" value="Genomic_DNA"/>
</dbReference>
<evidence type="ECO:0000313" key="7">
    <source>
        <dbReference type="Proteomes" id="UP000321570"/>
    </source>
</evidence>
<keyword evidence="7" id="KW-1185">Reference proteome</keyword>
<dbReference type="Gene3D" id="3.30.505.10">
    <property type="entry name" value="SH2 domain"/>
    <property type="match status" value="1"/>
</dbReference>
<feature type="region of interest" description="Disordered" evidence="2">
    <location>
        <begin position="84"/>
        <end position="114"/>
    </location>
</feature>
<evidence type="ECO:0000313" key="6">
    <source>
        <dbReference type="Proteomes" id="UP000274504"/>
    </source>
</evidence>
<dbReference type="PANTHER" id="PTHR14388">
    <property type="entry name" value="T CELL-SPECIFIC ADAPTER PROTEIN TSAD"/>
    <property type="match status" value="1"/>
</dbReference>
<reference evidence="4 6" key="2">
    <citation type="submission" date="2018-11" db="EMBL/GenBank/DDBJ databases">
        <authorList>
            <consortium name="Pathogen Informatics"/>
        </authorList>
    </citation>
    <scope>NUCLEOTIDE SEQUENCE [LARGE SCALE GENOMIC DNA]</scope>
</reference>
<organism evidence="8">
    <name type="scientific">Hymenolepis diminuta</name>
    <name type="common">Rat tapeworm</name>
    <dbReference type="NCBI Taxonomy" id="6216"/>
    <lineage>
        <taxon>Eukaryota</taxon>
        <taxon>Metazoa</taxon>
        <taxon>Spiralia</taxon>
        <taxon>Lophotrochozoa</taxon>
        <taxon>Platyhelminthes</taxon>
        <taxon>Cestoda</taxon>
        <taxon>Eucestoda</taxon>
        <taxon>Cyclophyllidea</taxon>
        <taxon>Hymenolepididae</taxon>
        <taxon>Hymenolepis</taxon>
    </lineage>
</organism>
<evidence type="ECO:0000256" key="1">
    <source>
        <dbReference type="PROSITE-ProRule" id="PRU00191"/>
    </source>
</evidence>
<accession>A0A0R3SH94</accession>
<dbReference type="SUPFAM" id="SSF55550">
    <property type="entry name" value="SH2 domain"/>
    <property type="match status" value="1"/>
</dbReference>
<feature type="region of interest" description="Disordered" evidence="2">
    <location>
        <begin position="194"/>
        <end position="236"/>
    </location>
</feature>
<keyword evidence="1" id="KW-0727">SH2 domain</keyword>